<proteinExistence type="predicted"/>
<evidence type="ECO:0000313" key="1">
    <source>
        <dbReference type="EMBL" id="KAI3709745.1"/>
    </source>
</evidence>
<dbReference type="EMBL" id="CM042015">
    <property type="protein sequence ID" value="KAI3709745.1"/>
    <property type="molecule type" value="Genomic_DNA"/>
</dbReference>
<accession>A0ACB9AIG4</accession>
<gene>
    <name evidence="1" type="ORF">L2E82_39511</name>
</gene>
<comment type="caution">
    <text evidence="1">The sequence shown here is derived from an EMBL/GenBank/DDBJ whole genome shotgun (WGS) entry which is preliminary data.</text>
</comment>
<organism evidence="1 2">
    <name type="scientific">Cichorium intybus</name>
    <name type="common">Chicory</name>
    <dbReference type="NCBI Taxonomy" id="13427"/>
    <lineage>
        <taxon>Eukaryota</taxon>
        <taxon>Viridiplantae</taxon>
        <taxon>Streptophyta</taxon>
        <taxon>Embryophyta</taxon>
        <taxon>Tracheophyta</taxon>
        <taxon>Spermatophyta</taxon>
        <taxon>Magnoliopsida</taxon>
        <taxon>eudicotyledons</taxon>
        <taxon>Gunneridae</taxon>
        <taxon>Pentapetalae</taxon>
        <taxon>asterids</taxon>
        <taxon>campanulids</taxon>
        <taxon>Asterales</taxon>
        <taxon>Asteraceae</taxon>
        <taxon>Cichorioideae</taxon>
        <taxon>Cichorieae</taxon>
        <taxon>Cichoriinae</taxon>
        <taxon>Cichorium</taxon>
    </lineage>
</organism>
<keyword evidence="2" id="KW-1185">Reference proteome</keyword>
<protein>
    <submittedName>
        <fullName evidence="1">Uncharacterized protein</fullName>
    </submittedName>
</protein>
<sequence length="217" mass="24540">MLRFTVRKSTTLKQESKERERKGKGAKTNEEELNYVDRTRQGFKTMEDVRDGDLRVPLISSLFFVLVIIGGIFLTFYVFLPSISQPWFPVVAFLLIGSPWAFWTLTYLYTCIKGCCCPREVYVPYEHQNYSRRGAHVHPMTPPHINAISSQDQATGRPLPKDRPPKPPGTTNVGGRHVHFGEVVVVESDGSKAIHEMDSWTNSSKLVEMPPTAARSS</sequence>
<name>A0ACB9AIG4_CICIN</name>
<reference evidence="1 2" key="2">
    <citation type="journal article" date="2022" name="Mol. Ecol. Resour.">
        <title>The genomes of chicory, endive, great burdock and yacon provide insights into Asteraceae paleo-polyploidization history and plant inulin production.</title>
        <authorList>
            <person name="Fan W."/>
            <person name="Wang S."/>
            <person name="Wang H."/>
            <person name="Wang A."/>
            <person name="Jiang F."/>
            <person name="Liu H."/>
            <person name="Zhao H."/>
            <person name="Xu D."/>
            <person name="Zhang Y."/>
        </authorList>
    </citation>
    <scope>NUCLEOTIDE SEQUENCE [LARGE SCALE GENOMIC DNA]</scope>
    <source>
        <strain evidence="2">cv. Punajuju</strain>
        <tissue evidence="1">Leaves</tissue>
    </source>
</reference>
<reference evidence="2" key="1">
    <citation type="journal article" date="2022" name="Mol. Ecol. Resour.">
        <title>The genomes of chicory, endive, great burdock and yacon provide insights into Asteraceae palaeo-polyploidization history and plant inulin production.</title>
        <authorList>
            <person name="Fan W."/>
            <person name="Wang S."/>
            <person name="Wang H."/>
            <person name="Wang A."/>
            <person name="Jiang F."/>
            <person name="Liu H."/>
            <person name="Zhao H."/>
            <person name="Xu D."/>
            <person name="Zhang Y."/>
        </authorList>
    </citation>
    <scope>NUCLEOTIDE SEQUENCE [LARGE SCALE GENOMIC DNA]</scope>
    <source>
        <strain evidence="2">cv. Punajuju</strain>
    </source>
</reference>
<dbReference type="Proteomes" id="UP001055811">
    <property type="component" value="Linkage Group LG07"/>
</dbReference>
<evidence type="ECO:0000313" key="2">
    <source>
        <dbReference type="Proteomes" id="UP001055811"/>
    </source>
</evidence>